<accession>A0A0L0VY78</accession>
<gene>
    <name evidence="2" type="ORF">PSTG_02571</name>
</gene>
<protein>
    <recommendedName>
        <fullName evidence="4">Hydrophobin</fullName>
    </recommendedName>
</protein>
<dbReference type="AlphaFoldDB" id="A0A0L0VY78"/>
<evidence type="ECO:0000313" key="2">
    <source>
        <dbReference type="EMBL" id="KNF04221.1"/>
    </source>
</evidence>
<sequence>MQIVNHIVFLSLATALGLTNARGIGLGDGGESHSYHKPPQTRTAFYCPEDKPDGYCGFTPPDNQGISEGRVVTINRVIDAYIVELRSYSCRDKPLEKLLCCDRKTMIYYPEVPISPDKTLRVDLDSIKSIVTLNKIKSLEESIVAACPSIASTIANNFPNFVLSWTGYCMYKFRSQKA</sequence>
<evidence type="ECO:0008006" key="4">
    <source>
        <dbReference type="Google" id="ProtNLM"/>
    </source>
</evidence>
<proteinExistence type="predicted"/>
<name>A0A0L0VY78_9BASI</name>
<dbReference type="Proteomes" id="UP000054564">
    <property type="component" value="Unassembled WGS sequence"/>
</dbReference>
<feature type="chain" id="PRO_5005550113" description="Hydrophobin" evidence="1">
    <location>
        <begin position="22"/>
        <end position="178"/>
    </location>
</feature>
<organism evidence="2 3">
    <name type="scientific">Puccinia striiformis f. sp. tritici PST-78</name>
    <dbReference type="NCBI Taxonomy" id="1165861"/>
    <lineage>
        <taxon>Eukaryota</taxon>
        <taxon>Fungi</taxon>
        <taxon>Dikarya</taxon>
        <taxon>Basidiomycota</taxon>
        <taxon>Pucciniomycotina</taxon>
        <taxon>Pucciniomycetes</taxon>
        <taxon>Pucciniales</taxon>
        <taxon>Pucciniaceae</taxon>
        <taxon>Puccinia</taxon>
    </lineage>
</organism>
<keyword evidence="1" id="KW-0732">Signal</keyword>
<dbReference type="EMBL" id="AJIL01000013">
    <property type="protein sequence ID" value="KNF04221.1"/>
    <property type="molecule type" value="Genomic_DNA"/>
</dbReference>
<feature type="signal peptide" evidence="1">
    <location>
        <begin position="1"/>
        <end position="21"/>
    </location>
</feature>
<reference evidence="3" key="1">
    <citation type="submission" date="2014-03" db="EMBL/GenBank/DDBJ databases">
        <title>The Genome Sequence of Puccinia striiformis f. sp. tritici PST-78.</title>
        <authorList>
            <consortium name="The Broad Institute Genome Sequencing Platform"/>
            <person name="Cuomo C."/>
            <person name="Hulbert S."/>
            <person name="Chen X."/>
            <person name="Walker B."/>
            <person name="Young S.K."/>
            <person name="Zeng Q."/>
            <person name="Gargeya S."/>
            <person name="Fitzgerald M."/>
            <person name="Haas B."/>
            <person name="Abouelleil A."/>
            <person name="Alvarado L."/>
            <person name="Arachchi H.M."/>
            <person name="Berlin A.M."/>
            <person name="Chapman S.B."/>
            <person name="Goldberg J."/>
            <person name="Griggs A."/>
            <person name="Gujja S."/>
            <person name="Hansen M."/>
            <person name="Howarth C."/>
            <person name="Imamovic A."/>
            <person name="Larimer J."/>
            <person name="McCowan C."/>
            <person name="Montmayeur A."/>
            <person name="Murphy C."/>
            <person name="Neiman D."/>
            <person name="Pearson M."/>
            <person name="Priest M."/>
            <person name="Roberts A."/>
            <person name="Saif S."/>
            <person name="Shea T."/>
            <person name="Sisk P."/>
            <person name="Sykes S."/>
            <person name="Wortman J."/>
            <person name="Nusbaum C."/>
            <person name="Birren B."/>
        </authorList>
    </citation>
    <scope>NUCLEOTIDE SEQUENCE [LARGE SCALE GENOMIC DNA]</scope>
    <source>
        <strain evidence="3">race PST-78</strain>
    </source>
</reference>
<evidence type="ECO:0000256" key="1">
    <source>
        <dbReference type="SAM" id="SignalP"/>
    </source>
</evidence>
<keyword evidence="3" id="KW-1185">Reference proteome</keyword>
<comment type="caution">
    <text evidence="2">The sequence shown here is derived from an EMBL/GenBank/DDBJ whole genome shotgun (WGS) entry which is preliminary data.</text>
</comment>
<evidence type="ECO:0000313" key="3">
    <source>
        <dbReference type="Proteomes" id="UP000054564"/>
    </source>
</evidence>